<sequence length="170" mass="17147">MRARTAAALIALLAAAGAAGCGYDPATVDDGGAGKSAAAEATAANSAEDAAQRTAHLLADAEELRTAAEDALSSGARGREAGLFGRVKGMCHRQLGALHDYAGEGGAATVDASRVIGAADPAAALTELLREELPRLRDAWAGLADAPQPEIAEEARRTVAEIDDILGQFG</sequence>
<protein>
    <recommendedName>
        <fullName evidence="4">Lipoprotein</fullName>
    </recommendedName>
</protein>
<evidence type="ECO:0000313" key="2">
    <source>
        <dbReference type="EMBL" id="APT91091.1"/>
    </source>
</evidence>
<evidence type="ECO:0000313" key="3">
    <source>
        <dbReference type="Proteomes" id="UP000185469"/>
    </source>
</evidence>
<proteinExistence type="predicted"/>
<dbReference type="STRING" id="1437874.CSPHI_08730"/>
<keyword evidence="1" id="KW-0732">Signal</keyword>
<reference evidence="2 3" key="1">
    <citation type="submission" date="2014-08" db="EMBL/GenBank/DDBJ databases">
        <title>Complete genome sequence of Corynebacterium sphenisci CECT 5990(T) (=DSM 44792(T)), isolated from healthy wild penguins.</title>
        <authorList>
            <person name="Ruckert C."/>
            <person name="Albersmeier A."/>
            <person name="Winkler A."/>
            <person name="Kalinowski J."/>
        </authorList>
    </citation>
    <scope>NUCLEOTIDE SEQUENCE [LARGE SCALE GENOMIC DNA]</scope>
    <source>
        <strain evidence="2 3">DSM 44792</strain>
    </source>
</reference>
<dbReference type="EMBL" id="CP009248">
    <property type="protein sequence ID" value="APT91091.1"/>
    <property type="molecule type" value="Genomic_DNA"/>
</dbReference>
<evidence type="ECO:0000256" key="1">
    <source>
        <dbReference type="SAM" id="SignalP"/>
    </source>
</evidence>
<dbReference type="Proteomes" id="UP000185469">
    <property type="component" value="Chromosome"/>
</dbReference>
<dbReference type="AlphaFoldDB" id="A0A1L7CZC0"/>
<name>A0A1L7CZC0_9CORY</name>
<accession>A0A1L7CZC0</accession>
<gene>
    <name evidence="2" type="ORF">CSPHI_08730</name>
</gene>
<organism evidence="2 3">
    <name type="scientific">Corynebacterium sphenisci DSM 44792</name>
    <dbReference type="NCBI Taxonomy" id="1437874"/>
    <lineage>
        <taxon>Bacteria</taxon>
        <taxon>Bacillati</taxon>
        <taxon>Actinomycetota</taxon>
        <taxon>Actinomycetes</taxon>
        <taxon>Mycobacteriales</taxon>
        <taxon>Corynebacteriaceae</taxon>
        <taxon>Corynebacterium</taxon>
    </lineage>
</organism>
<dbReference type="RefSeq" id="WP_075692510.1">
    <property type="nucleotide sequence ID" value="NZ_CP009248.1"/>
</dbReference>
<dbReference type="PROSITE" id="PS51257">
    <property type="entry name" value="PROKAR_LIPOPROTEIN"/>
    <property type="match status" value="1"/>
</dbReference>
<feature type="signal peptide" evidence="1">
    <location>
        <begin position="1"/>
        <end position="18"/>
    </location>
</feature>
<evidence type="ECO:0008006" key="4">
    <source>
        <dbReference type="Google" id="ProtNLM"/>
    </source>
</evidence>
<dbReference type="KEGG" id="csph:CSPHI_08730"/>
<feature type="chain" id="PRO_5012701933" description="Lipoprotein" evidence="1">
    <location>
        <begin position="19"/>
        <end position="170"/>
    </location>
</feature>
<keyword evidence="3" id="KW-1185">Reference proteome</keyword>